<proteinExistence type="predicted"/>
<sequence length="270" mass="30663">MLGLEGVVKRLCSAPTLAEQREIWQKSIRRVILSKTLSWAVISNEKWMWKALGVPAEQRDMITSDYAKQDDSFRDDDVVKQQRFGHAVWEYVVNTLDPVVNTTLINDDNHYYGLCLQGHYTRRAHPEYCSPRAHIKLSAPGAFDGLRIHTDEINEVIDRMAPATLSIAVVMDSMDWFTPGGEAATRQIRALNRVLKMRGRVLVRSAGLNPWYVRAFEEGGFACKRVAARLPGTCTDRVNMYASTWICTKVAPLEETEHRRQTGPMGELKI</sequence>
<comment type="caution">
    <text evidence="1">The sequence shown here is derived from an EMBL/GenBank/DDBJ whole genome shotgun (WGS) entry which is preliminary data.</text>
</comment>
<accession>A0ACC3D5Q3</accession>
<dbReference type="Proteomes" id="UP001186974">
    <property type="component" value="Unassembled WGS sequence"/>
</dbReference>
<protein>
    <submittedName>
        <fullName evidence="1">Uncharacterized protein</fullName>
    </submittedName>
</protein>
<evidence type="ECO:0000313" key="1">
    <source>
        <dbReference type="EMBL" id="KAK3062068.1"/>
    </source>
</evidence>
<organism evidence="1 2">
    <name type="scientific">Coniosporium uncinatum</name>
    <dbReference type="NCBI Taxonomy" id="93489"/>
    <lineage>
        <taxon>Eukaryota</taxon>
        <taxon>Fungi</taxon>
        <taxon>Dikarya</taxon>
        <taxon>Ascomycota</taxon>
        <taxon>Pezizomycotina</taxon>
        <taxon>Dothideomycetes</taxon>
        <taxon>Dothideomycetes incertae sedis</taxon>
        <taxon>Coniosporium</taxon>
    </lineage>
</organism>
<dbReference type="EMBL" id="JAWDJW010007484">
    <property type="protein sequence ID" value="KAK3062068.1"/>
    <property type="molecule type" value="Genomic_DNA"/>
</dbReference>
<gene>
    <name evidence="1" type="ORF">LTS18_004886</name>
</gene>
<name>A0ACC3D5Q3_9PEZI</name>
<reference evidence="1" key="1">
    <citation type="submission" date="2024-09" db="EMBL/GenBank/DDBJ databases">
        <title>Black Yeasts Isolated from many extreme environments.</title>
        <authorList>
            <person name="Coleine C."/>
            <person name="Stajich J.E."/>
            <person name="Selbmann L."/>
        </authorList>
    </citation>
    <scope>NUCLEOTIDE SEQUENCE</scope>
    <source>
        <strain evidence="1">CCFEE 5737</strain>
    </source>
</reference>
<keyword evidence="2" id="KW-1185">Reference proteome</keyword>
<evidence type="ECO:0000313" key="2">
    <source>
        <dbReference type="Proteomes" id="UP001186974"/>
    </source>
</evidence>